<gene>
    <name evidence="5" type="ORF">AB840_06440</name>
</gene>
<dbReference type="GO" id="GO:0005829">
    <property type="term" value="C:cytosol"/>
    <property type="evidence" value="ECO:0007669"/>
    <property type="project" value="TreeGrafter"/>
</dbReference>
<keyword evidence="6" id="KW-1185">Reference proteome</keyword>
<comment type="caution">
    <text evidence="5">The sequence shown here is derived from an EMBL/GenBank/DDBJ whole genome shotgun (WGS) entry which is preliminary data.</text>
</comment>
<dbReference type="PANTHER" id="PTHR12128:SF28">
    <property type="entry name" value="2-DEHYDRO-3-DEOXY-D-GLUCONATE ALDOLASE YAGE-RELATED"/>
    <property type="match status" value="1"/>
</dbReference>
<dbReference type="Gene3D" id="3.20.20.70">
    <property type="entry name" value="Aldolase class I"/>
    <property type="match status" value="1"/>
</dbReference>
<dbReference type="RefSeq" id="WP_048514015.1">
    <property type="nucleotide sequence ID" value="NZ_FUXD01000022.1"/>
</dbReference>
<evidence type="ECO:0000256" key="2">
    <source>
        <dbReference type="PIRNR" id="PIRNR001365"/>
    </source>
</evidence>
<evidence type="ECO:0000256" key="1">
    <source>
        <dbReference type="ARBA" id="ARBA00023239"/>
    </source>
</evidence>
<dbReference type="InterPro" id="IPR013785">
    <property type="entry name" value="Aldolase_TIM"/>
</dbReference>
<feature type="active site" description="Schiff-base intermediate with substrate" evidence="3">
    <location>
        <position position="162"/>
    </location>
</feature>
<dbReference type="STRING" id="39029.BSR42_06050"/>
<dbReference type="PATRIC" id="fig|1122219.3.peg.763"/>
<dbReference type="AlphaFoldDB" id="A0A0J6WWY6"/>
<comment type="similarity">
    <text evidence="2">Belongs to the DapA family.</text>
</comment>
<feature type="active site" description="Proton donor/acceptor" evidence="3">
    <location>
        <position position="133"/>
    </location>
</feature>
<dbReference type="Pfam" id="PF00701">
    <property type="entry name" value="DHDPS"/>
    <property type="match status" value="1"/>
</dbReference>
<name>A0A0J6WWY6_9FIRM</name>
<evidence type="ECO:0000256" key="4">
    <source>
        <dbReference type="PIRSR" id="PIRSR001365-2"/>
    </source>
</evidence>
<feature type="binding site" evidence="4">
    <location>
        <position position="207"/>
    </location>
    <ligand>
        <name>pyruvate</name>
        <dbReference type="ChEBI" id="CHEBI:15361"/>
    </ligand>
</feature>
<evidence type="ECO:0000313" key="6">
    <source>
        <dbReference type="Proteomes" id="UP000036503"/>
    </source>
</evidence>
<evidence type="ECO:0000313" key="5">
    <source>
        <dbReference type="EMBL" id="KMO86743.1"/>
    </source>
</evidence>
<dbReference type="SUPFAM" id="SSF51569">
    <property type="entry name" value="Aldolase"/>
    <property type="match status" value="1"/>
</dbReference>
<keyword evidence="1 2" id="KW-0456">Lyase</keyword>
<reference evidence="5 6" key="1">
    <citation type="submission" date="2015-06" db="EMBL/GenBank/DDBJ databases">
        <title>Draft genome sequence of beer spoilage bacterium Megasphaera cerevisiae type strain 20462.</title>
        <authorList>
            <person name="Kutumbaka K."/>
            <person name="Pasmowitz J."/>
            <person name="Mategko J."/>
            <person name="Reyes D."/>
            <person name="Friedrich A."/>
            <person name="Han S."/>
            <person name="Martens-Habbena W."/>
            <person name="Neal-McKinney J."/>
            <person name="Janagama H.K."/>
            <person name="Nadala C."/>
            <person name="Samadpour M."/>
        </authorList>
    </citation>
    <scope>NUCLEOTIDE SEQUENCE [LARGE SCALE GENOMIC DNA]</scope>
    <source>
        <strain evidence="5 6">DSM 20462</strain>
    </source>
</reference>
<evidence type="ECO:0000256" key="3">
    <source>
        <dbReference type="PIRSR" id="PIRSR001365-1"/>
    </source>
</evidence>
<dbReference type="PRINTS" id="PR00146">
    <property type="entry name" value="DHPICSNTHASE"/>
</dbReference>
<dbReference type="PANTHER" id="PTHR12128">
    <property type="entry name" value="DIHYDRODIPICOLINATE SYNTHASE"/>
    <property type="match status" value="1"/>
</dbReference>
<dbReference type="Proteomes" id="UP000036503">
    <property type="component" value="Unassembled WGS sequence"/>
</dbReference>
<dbReference type="SMART" id="SM01130">
    <property type="entry name" value="DHDPS"/>
    <property type="match status" value="1"/>
</dbReference>
<dbReference type="EMBL" id="LEKT01000016">
    <property type="protein sequence ID" value="KMO86743.1"/>
    <property type="molecule type" value="Genomic_DNA"/>
</dbReference>
<dbReference type="OrthoDB" id="9782828at2"/>
<sequence length="298" mass="33182">MDCKYFCPILTSVNADGTVNYENMHAFYDQILGAGIDGILVGGSAGEFYAFTYNEIKEMIADAVKYIAGRGFVLAGTGRMAKSETISLSNAAIDAGADAVIIVGPYYSACTQENVFQYYDDVMGQIHGNIFLYNFADRTGYDVSGETILRLLAKHTNFIGVKDTHPILRHTQRYIQEIKGQYPDFMVFTGYDNNCIPSVISGGNGCIGALSNVYPNMCHSAAEALRNEDLAAIRKIQRQIDKRMKFYEAYPTFNPVMKWALKELGRPMQENCKVPLSSLTAEEKNRLDAVADELWRTK</sequence>
<proteinExistence type="inferred from homology"/>
<protein>
    <submittedName>
        <fullName evidence="5">Dihydrodipicolinate synthase</fullName>
    </submittedName>
</protein>
<dbReference type="InParanoid" id="A0A0J6WWY6"/>
<dbReference type="InterPro" id="IPR002220">
    <property type="entry name" value="DapA-like"/>
</dbReference>
<dbReference type="CDD" id="cd00408">
    <property type="entry name" value="DHDPS-like"/>
    <property type="match status" value="1"/>
</dbReference>
<accession>A0A0J6WWY6</accession>
<organism evidence="5 6">
    <name type="scientific">Megasphaera cerevisiae DSM 20462</name>
    <dbReference type="NCBI Taxonomy" id="1122219"/>
    <lineage>
        <taxon>Bacteria</taxon>
        <taxon>Bacillati</taxon>
        <taxon>Bacillota</taxon>
        <taxon>Negativicutes</taxon>
        <taxon>Veillonellales</taxon>
        <taxon>Veillonellaceae</taxon>
        <taxon>Megasphaera</taxon>
    </lineage>
</organism>
<dbReference type="PIRSF" id="PIRSF001365">
    <property type="entry name" value="DHDPS"/>
    <property type="match status" value="1"/>
</dbReference>
<dbReference type="GO" id="GO:0016829">
    <property type="term" value="F:lyase activity"/>
    <property type="evidence" value="ECO:0007669"/>
    <property type="project" value="UniProtKB-KW"/>
</dbReference>